<organism evidence="1 2">
    <name type="scientific">Thermosyntropha lipolytica DSM 11003</name>
    <dbReference type="NCBI Taxonomy" id="1123382"/>
    <lineage>
        <taxon>Bacteria</taxon>
        <taxon>Bacillati</taxon>
        <taxon>Bacillota</taxon>
        <taxon>Clostridia</taxon>
        <taxon>Eubacteriales</taxon>
        <taxon>Syntrophomonadaceae</taxon>
        <taxon>Thermosyntropha</taxon>
    </lineage>
</organism>
<name>A0A1M5K5J3_9FIRM</name>
<accession>A0A1M5K5J3</accession>
<reference evidence="2" key="1">
    <citation type="submission" date="2016-11" db="EMBL/GenBank/DDBJ databases">
        <authorList>
            <person name="Varghese N."/>
            <person name="Submissions S."/>
        </authorList>
    </citation>
    <scope>NUCLEOTIDE SEQUENCE [LARGE SCALE GENOMIC DNA]</scope>
    <source>
        <strain evidence="2">DSM 11003</strain>
    </source>
</reference>
<dbReference type="STRING" id="1123382.SAMN02745221_00299"/>
<dbReference type="OrthoDB" id="307209at2"/>
<dbReference type="EMBL" id="FQWY01000004">
    <property type="protein sequence ID" value="SHG48107.1"/>
    <property type="molecule type" value="Genomic_DNA"/>
</dbReference>
<protein>
    <submittedName>
        <fullName evidence="1">McrBC 5-methylcytosine restriction system component</fullName>
    </submittedName>
</protein>
<evidence type="ECO:0000313" key="1">
    <source>
        <dbReference type="EMBL" id="SHG48107.1"/>
    </source>
</evidence>
<dbReference type="RefSeq" id="WP_073089223.1">
    <property type="nucleotide sequence ID" value="NZ_FQWY01000004.1"/>
</dbReference>
<proteinExistence type="predicted"/>
<dbReference type="AlphaFoldDB" id="A0A1M5K5J3"/>
<gene>
    <name evidence="1" type="ORF">SAMN02745221_00299</name>
</gene>
<keyword evidence="2" id="KW-1185">Reference proteome</keyword>
<dbReference type="PANTHER" id="PTHR38733:SF1">
    <property type="entry name" value="TYPE IV METHYL-DIRECTED RESTRICTION ENZYME ECOKMCRBC"/>
    <property type="match status" value="1"/>
</dbReference>
<sequence>MKKIVFRFSDYSHQDYEGLENIEENGKLIVIREKYKYNLEKEGRYFYLLCRFIEKLNQESKTGGLIIIDGKDKNDAASEREEEEIEEDSISYGEKINSPVMSIKVDEGKVYTKGYIGVLRGLIKYEDEDEKEEYDVTVEIGSRFDRYNDSQYFLRYMILRGYLYRVPVYEKLNPQASEDDYLWDWLLILAFKYYLEKAYRNGLFKKYRQFAYNDAKFKGVLDVNRHIKYNIPFIGNIAYNKRELTHNNEIMHLILHAYDVLKRRFKTDTDRFIERESKAYEAITAIKEVAFDYQNQNIRSLLNKCSKRITHPYYYNYEPLRRICLRILRNRGLSFFDGNSADVFGIIVDISKLWELFLEKAVLNDIKNETLYFATQYEIKLNIKGKEGLREICLRPDYVLEDKKEKKRYVLDAKYRKGWENFVVNLHSEDSRKLFENIREDYYQISTYVYLLSAVWGGAIFPYSKEEIKDPGDICLEGEGKIFYLFPLMIPREKDVIRWKEHMEKEINNTRSCISQKL</sequence>
<evidence type="ECO:0000313" key="2">
    <source>
        <dbReference type="Proteomes" id="UP000242329"/>
    </source>
</evidence>
<dbReference type="Proteomes" id="UP000242329">
    <property type="component" value="Unassembled WGS sequence"/>
</dbReference>
<dbReference type="PANTHER" id="PTHR38733">
    <property type="entry name" value="PROTEIN MCRC"/>
    <property type="match status" value="1"/>
</dbReference>
<dbReference type="InterPro" id="IPR019292">
    <property type="entry name" value="McrC"/>
</dbReference>
<dbReference type="Pfam" id="PF10117">
    <property type="entry name" value="McrBC"/>
    <property type="match status" value="1"/>
</dbReference>